<protein>
    <submittedName>
        <fullName evidence="2">Uncharacterized protein</fullName>
    </submittedName>
</protein>
<feature type="region of interest" description="Disordered" evidence="1">
    <location>
        <begin position="66"/>
        <end position="85"/>
    </location>
</feature>
<accession>A0A5B7ERD6</accession>
<dbReference type="Proteomes" id="UP000324222">
    <property type="component" value="Unassembled WGS sequence"/>
</dbReference>
<comment type="caution">
    <text evidence="2">The sequence shown here is derived from an EMBL/GenBank/DDBJ whole genome shotgun (WGS) entry which is preliminary data.</text>
</comment>
<dbReference type="EMBL" id="VSRR010003323">
    <property type="protein sequence ID" value="MPC35679.1"/>
    <property type="molecule type" value="Genomic_DNA"/>
</dbReference>
<dbReference type="AlphaFoldDB" id="A0A5B7ERD6"/>
<reference evidence="2 3" key="1">
    <citation type="submission" date="2019-05" db="EMBL/GenBank/DDBJ databases">
        <title>Another draft genome of Portunus trituberculatus and its Hox gene families provides insights of decapod evolution.</title>
        <authorList>
            <person name="Jeong J.-H."/>
            <person name="Song I."/>
            <person name="Kim S."/>
            <person name="Choi T."/>
            <person name="Kim D."/>
            <person name="Ryu S."/>
            <person name="Kim W."/>
        </authorList>
    </citation>
    <scope>NUCLEOTIDE SEQUENCE [LARGE SCALE GENOMIC DNA]</scope>
    <source>
        <tissue evidence="2">Muscle</tissue>
    </source>
</reference>
<proteinExistence type="predicted"/>
<gene>
    <name evidence="2" type="ORF">E2C01_029108</name>
</gene>
<keyword evidence="3" id="KW-1185">Reference proteome</keyword>
<evidence type="ECO:0000256" key="1">
    <source>
        <dbReference type="SAM" id="MobiDB-lite"/>
    </source>
</evidence>
<evidence type="ECO:0000313" key="3">
    <source>
        <dbReference type="Proteomes" id="UP000324222"/>
    </source>
</evidence>
<sequence>MRGEGEGVTSTLRFVAPNPFFFNVQHCSCSGVEGPGLEVVAGWALIIACRISEARKILHVSVTSGASEAGRVGGPPAGERGREKGRGVWAGLGRCTCRGRGLAGPQEG</sequence>
<name>A0A5B7ERD6_PORTR</name>
<evidence type="ECO:0000313" key="2">
    <source>
        <dbReference type="EMBL" id="MPC35679.1"/>
    </source>
</evidence>
<organism evidence="2 3">
    <name type="scientific">Portunus trituberculatus</name>
    <name type="common">Swimming crab</name>
    <name type="synonym">Neptunus trituberculatus</name>
    <dbReference type="NCBI Taxonomy" id="210409"/>
    <lineage>
        <taxon>Eukaryota</taxon>
        <taxon>Metazoa</taxon>
        <taxon>Ecdysozoa</taxon>
        <taxon>Arthropoda</taxon>
        <taxon>Crustacea</taxon>
        <taxon>Multicrustacea</taxon>
        <taxon>Malacostraca</taxon>
        <taxon>Eumalacostraca</taxon>
        <taxon>Eucarida</taxon>
        <taxon>Decapoda</taxon>
        <taxon>Pleocyemata</taxon>
        <taxon>Brachyura</taxon>
        <taxon>Eubrachyura</taxon>
        <taxon>Portunoidea</taxon>
        <taxon>Portunidae</taxon>
        <taxon>Portuninae</taxon>
        <taxon>Portunus</taxon>
    </lineage>
</organism>